<organism evidence="2 3">
    <name type="scientific">Vanilla planifolia</name>
    <name type="common">Vanilla</name>
    <dbReference type="NCBI Taxonomy" id="51239"/>
    <lineage>
        <taxon>Eukaryota</taxon>
        <taxon>Viridiplantae</taxon>
        <taxon>Streptophyta</taxon>
        <taxon>Embryophyta</taxon>
        <taxon>Tracheophyta</taxon>
        <taxon>Spermatophyta</taxon>
        <taxon>Magnoliopsida</taxon>
        <taxon>Liliopsida</taxon>
        <taxon>Asparagales</taxon>
        <taxon>Orchidaceae</taxon>
        <taxon>Vanilloideae</taxon>
        <taxon>Vanilleae</taxon>
        <taxon>Vanilla</taxon>
    </lineage>
</organism>
<sequence>MARRSQRVQGHPARRRRQKPQAPRRGIRSRQVQSHQHRFPMMDDFDEDASVAGKTRRGGAGRTKGPRVDRSGRTWSAHHLRLLPGGAGNDLKRIRFRSRSTLVLVLRRASVPSHRAGIEQFKQSPPAAGSHPVGGGGLTTLNHLCQIHRVRNATVPPPGWQWQQGSSGADRESGDVVGRCVKDDYFVWGRAASISISNASDRRRFREASSRQIQVRMGIGRVYYFFGSRYLGEHQLNLIAFSLQPREVWRGTCQAVVGGEPGTDTEHNTCNSALCSTFVDPPDEKKNRKKKPKKRNSDWAKNDKDLKGKVYHSMYTLKVAVAVFLRTGYTRTKKASRSHLLLSLRLRGAP</sequence>
<feature type="region of interest" description="Disordered" evidence="1">
    <location>
        <begin position="1"/>
        <end position="73"/>
    </location>
</feature>
<feature type="compositionally biased region" description="Basic residues" evidence="1">
    <location>
        <begin position="1"/>
        <end position="19"/>
    </location>
</feature>
<gene>
    <name evidence="2" type="ORF">HPP92_013981</name>
</gene>
<dbReference type="Proteomes" id="UP000639772">
    <property type="component" value="Chromosome 7"/>
</dbReference>
<evidence type="ECO:0000256" key="1">
    <source>
        <dbReference type="SAM" id="MobiDB-lite"/>
    </source>
</evidence>
<evidence type="ECO:0000313" key="2">
    <source>
        <dbReference type="EMBL" id="KAG0474295.1"/>
    </source>
</evidence>
<reference evidence="2 3" key="1">
    <citation type="journal article" date="2020" name="Nat. Food">
        <title>A phased Vanilla planifolia genome enables genetic improvement of flavour and production.</title>
        <authorList>
            <person name="Hasing T."/>
            <person name="Tang H."/>
            <person name="Brym M."/>
            <person name="Khazi F."/>
            <person name="Huang T."/>
            <person name="Chambers A.H."/>
        </authorList>
    </citation>
    <scope>NUCLEOTIDE SEQUENCE [LARGE SCALE GENOMIC DNA]</scope>
    <source>
        <tissue evidence="2">Leaf</tissue>
    </source>
</reference>
<protein>
    <submittedName>
        <fullName evidence="2">Uncharacterized protein</fullName>
    </submittedName>
</protein>
<proteinExistence type="predicted"/>
<dbReference type="EMBL" id="JADCNM010000007">
    <property type="protein sequence ID" value="KAG0474295.1"/>
    <property type="molecule type" value="Genomic_DNA"/>
</dbReference>
<comment type="caution">
    <text evidence="2">The sequence shown here is derived from an EMBL/GenBank/DDBJ whole genome shotgun (WGS) entry which is preliminary data.</text>
</comment>
<accession>A0A835UVS6</accession>
<feature type="region of interest" description="Disordered" evidence="1">
    <location>
        <begin position="281"/>
        <end position="301"/>
    </location>
</feature>
<dbReference type="AlphaFoldDB" id="A0A835UVS6"/>
<name>A0A835UVS6_VANPL</name>
<evidence type="ECO:0000313" key="3">
    <source>
        <dbReference type="Proteomes" id="UP000639772"/>
    </source>
</evidence>